<evidence type="ECO:0000256" key="3">
    <source>
        <dbReference type="ARBA" id="ARBA00023277"/>
    </source>
</evidence>
<dbReference type="PANTHER" id="PTHR10088">
    <property type="entry name" value="GLUCOKINASE REGULATORY PROTEIN"/>
    <property type="match status" value="1"/>
</dbReference>
<feature type="active site" description="Proton donor" evidence="13">
    <location>
        <position position="89"/>
    </location>
</feature>
<dbReference type="InterPro" id="IPR005486">
    <property type="entry name" value="Glucokinase_regulatory_CS"/>
</dbReference>
<comment type="pathway">
    <text evidence="7 13">Amino-sugar metabolism; 1,6-anhydro-N-acetylmuramate degradation.</text>
</comment>
<comment type="pathway">
    <text evidence="6 13">Amino-sugar metabolism; N-acetylmuramate degradation.</text>
</comment>
<sequence>MSAPSVDQLKGLLSETRNPHTLTIDQQDTLGLVAMINAEDKGVASAVQTQLPAIAKAVDAIAESFTQGGRLIYIGAGTSGRLGVLDAVECPPTFGVDSQQVIGLIAGGEPAMFVAQEGAEDNPDAGKSDLVAQHLTAKDVVVGIAASGRTPYVIGALEYAKQAGAVTVALSCNPNAAINAHAQIAITPEVGPEALTGSTRMKSGTAQKLVLNMLSTAAMIKTGKCYQNLMVDVKASNDKLVTRSTLIVMEATGCDEPAAIHALSQANGEVKVAIFMILAEQDPATARQRLQQANGHLRDALQLV</sequence>
<comment type="pathway">
    <text evidence="4 13">Cell wall biogenesis; peptidoglycan recycling.</text>
</comment>
<comment type="subunit">
    <text evidence="1 13">Homodimer.</text>
</comment>
<reference evidence="15" key="1">
    <citation type="submission" date="2022-09" db="EMBL/GenBank/DDBJ databases">
        <authorList>
            <person name="Li Z.-J."/>
        </authorList>
    </citation>
    <scope>NUCLEOTIDE SEQUENCE</scope>
    <source>
        <strain evidence="15">TGB11</strain>
        <plasmid evidence="15">unnamed</plasmid>
    </source>
</reference>
<evidence type="ECO:0000313" key="15">
    <source>
        <dbReference type="EMBL" id="WBA10491.1"/>
    </source>
</evidence>
<keyword evidence="2 13" id="KW-0456">Lyase</keyword>
<dbReference type="GO" id="GO:0046348">
    <property type="term" value="P:amino sugar catabolic process"/>
    <property type="evidence" value="ECO:0007669"/>
    <property type="project" value="InterPro"/>
</dbReference>
<dbReference type="PROSITE" id="PS51464">
    <property type="entry name" value="SIS"/>
    <property type="match status" value="1"/>
</dbReference>
<dbReference type="CDD" id="cd05007">
    <property type="entry name" value="SIS_Etherase"/>
    <property type="match status" value="1"/>
</dbReference>
<dbReference type="EMBL" id="CP114589">
    <property type="protein sequence ID" value="WBA10491.1"/>
    <property type="molecule type" value="Genomic_DNA"/>
</dbReference>
<dbReference type="NCBIfam" id="NF003915">
    <property type="entry name" value="PRK05441.1"/>
    <property type="match status" value="1"/>
</dbReference>
<dbReference type="HAMAP" id="MF_00068">
    <property type="entry name" value="MurQ"/>
    <property type="match status" value="1"/>
</dbReference>
<dbReference type="GO" id="GO:0009254">
    <property type="term" value="P:peptidoglycan turnover"/>
    <property type="evidence" value="ECO:0007669"/>
    <property type="project" value="UniProtKB-UniRule"/>
</dbReference>
<evidence type="ECO:0000256" key="6">
    <source>
        <dbReference type="ARBA" id="ARBA00060532"/>
    </source>
</evidence>
<dbReference type="RefSeq" id="WP_269580496.1">
    <property type="nucleotide sequence ID" value="NZ_CP114589.1"/>
</dbReference>
<dbReference type="NCBIfam" id="TIGR00274">
    <property type="entry name" value="N-acetylmuramic acid 6-phosphate etherase"/>
    <property type="match status" value="1"/>
</dbReference>
<dbReference type="InterPro" id="IPR001347">
    <property type="entry name" value="SIS_dom"/>
</dbReference>
<dbReference type="GO" id="GO:0097367">
    <property type="term" value="F:carbohydrate derivative binding"/>
    <property type="evidence" value="ECO:0007669"/>
    <property type="project" value="InterPro"/>
</dbReference>
<evidence type="ECO:0000256" key="9">
    <source>
        <dbReference type="ARBA" id="ARBA00067056"/>
    </source>
</evidence>
<dbReference type="Gene3D" id="1.10.8.1080">
    <property type="match status" value="1"/>
</dbReference>
<dbReference type="InterPro" id="IPR046348">
    <property type="entry name" value="SIS_dom_sf"/>
</dbReference>
<evidence type="ECO:0000256" key="1">
    <source>
        <dbReference type="ARBA" id="ARBA00011738"/>
    </source>
</evidence>
<comment type="catalytic activity">
    <reaction evidence="5 13">
        <text>N-acetyl-D-muramate 6-phosphate + H2O = N-acetyl-D-glucosamine 6-phosphate + (R)-lactate</text>
        <dbReference type="Rhea" id="RHEA:26410"/>
        <dbReference type="ChEBI" id="CHEBI:15377"/>
        <dbReference type="ChEBI" id="CHEBI:16004"/>
        <dbReference type="ChEBI" id="CHEBI:57513"/>
        <dbReference type="ChEBI" id="CHEBI:58722"/>
        <dbReference type="EC" id="4.2.1.126"/>
    </reaction>
</comment>
<comment type="similarity">
    <text evidence="8 13">Belongs to the GCKR-like family. MurNAc-6-P etherase subfamily.</text>
</comment>
<geneLocation type="plasmid" evidence="15 16">
    <name>unnamed</name>
</geneLocation>
<dbReference type="AlphaFoldDB" id="A0AA47KP12"/>
<evidence type="ECO:0000256" key="5">
    <source>
        <dbReference type="ARBA" id="ARBA00051747"/>
    </source>
</evidence>
<feature type="active site" evidence="13">
    <location>
        <position position="120"/>
    </location>
</feature>
<comment type="function">
    <text evidence="13">Specifically catalyzes the cleavage of the D-lactyl ether substituent of MurNAc 6-phosphate, producing GlcNAc 6-phosphate and D-lactate. Together with AnmK, is also required for the utilization of anhydro-N-acetylmuramic acid (anhMurNAc) either imported from the medium or derived from its own cell wall murein, and thus plays a role in cell wall recycling.</text>
</comment>
<accession>A0AA47KP12</accession>
<name>A0AA47KP12_9GAMM</name>
<dbReference type="EC" id="4.2.1.126" evidence="9 13"/>
<comment type="miscellaneous">
    <text evidence="13">A lyase-type mechanism (elimination/hydration) is suggested for the cleavage of the lactyl ether bond of MurNAc 6-phosphate, with the formation of an alpha,beta-unsaturated aldehyde intermediate with (E)-stereochemistry, followed by the syn addition of water to give product.</text>
</comment>
<dbReference type="Gene3D" id="3.40.50.10490">
    <property type="entry name" value="Glucose-6-phosphate isomerase like protein, domain 1"/>
    <property type="match status" value="1"/>
</dbReference>
<dbReference type="NCBIfam" id="NF009222">
    <property type="entry name" value="PRK12570.1"/>
    <property type="match status" value="1"/>
</dbReference>
<feature type="domain" description="SIS" evidence="14">
    <location>
        <begin position="61"/>
        <end position="224"/>
    </location>
</feature>
<dbReference type="PANTHER" id="PTHR10088:SF4">
    <property type="entry name" value="GLUCOKINASE REGULATORY PROTEIN"/>
    <property type="match status" value="1"/>
</dbReference>
<evidence type="ECO:0000256" key="4">
    <source>
        <dbReference type="ARBA" id="ARBA00037880"/>
    </source>
</evidence>
<evidence type="ECO:0000256" key="8">
    <source>
        <dbReference type="ARBA" id="ARBA00061234"/>
    </source>
</evidence>
<evidence type="ECO:0000256" key="10">
    <source>
        <dbReference type="ARBA" id="ARBA00070061"/>
    </source>
</evidence>
<dbReference type="FunFam" id="1.10.8.1080:FF:000001">
    <property type="entry name" value="N-acetylmuramic acid 6-phosphate etherase"/>
    <property type="match status" value="1"/>
</dbReference>
<dbReference type="InterPro" id="IPR005488">
    <property type="entry name" value="Etherase_MurQ"/>
</dbReference>
<dbReference type="GO" id="GO:0016803">
    <property type="term" value="F:ether hydrolase activity"/>
    <property type="evidence" value="ECO:0007669"/>
    <property type="project" value="TreeGrafter"/>
</dbReference>
<dbReference type="GO" id="GO:0016835">
    <property type="term" value="F:carbon-oxygen lyase activity"/>
    <property type="evidence" value="ECO:0007669"/>
    <property type="project" value="UniProtKB-UniRule"/>
</dbReference>
<dbReference type="Proteomes" id="UP001164748">
    <property type="component" value="Plasmid unnamed"/>
</dbReference>
<dbReference type="InterPro" id="IPR040190">
    <property type="entry name" value="MURQ/GCKR"/>
</dbReference>
<evidence type="ECO:0000256" key="7">
    <source>
        <dbReference type="ARBA" id="ARBA00060595"/>
    </source>
</evidence>
<evidence type="ECO:0000313" key="16">
    <source>
        <dbReference type="Proteomes" id="UP001164748"/>
    </source>
</evidence>
<evidence type="ECO:0000256" key="2">
    <source>
        <dbReference type="ARBA" id="ARBA00023239"/>
    </source>
</evidence>
<protein>
    <recommendedName>
        <fullName evidence="10 13">N-acetylmuramic acid 6-phosphate etherase</fullName>
        <shortName evidence="13">MurNAc-6-P etherase</shortName>
        <ecNumber evidence="9 13">4.2.1.126</ecNumber>
    </recommendedName>
    <alternativeName>
        <fullName evidence="12 13">N-acetylmuramic acid 6-phosphate hydrolase</fullName>
    </alternativeName>
    <alternativeName>
        <fullName evidence="11 13">N-acetylmuramic acid 6-phosphate lyase</fullName>
    </alternativeName>
</protein>
<gene>
    <name evidence="13 15" type="primary">murQ</name>
    <name evidence="15" type="ORF">N8M53_14155</name>
</gene>
<dbReference type="PROSITE" id="PS01272">
    <property type="entry name" value="GCKR"/>
    <property type="match status" value="1"/>
</dbReference>
<keyword evidence="15" id="KW-0614">Plasmid</keyword>
<dbReference type="Pfam" id="PF22645">
    <property type="entry name" value="GKRP_SIS_N"/>
    <property type="match status" value="1"/>
</dbReference>
<dbReference type="SUPFAM" id="SSF53697">
    <property type="entry name" value="SIS domain"/>
    <property type="match status" value="1"/>
</dbReference>
<proteinExistence type="inferred from homology"/>
<evidence type="ECO:0000256" key="13">
    <source>
        <dbReference type="HAMAP-Rule" id="MF_00068"/>
    </source>
</evidence>
<keyword evidence="3 13" id="KW-0119">Carbohydrate metabolism</keyword>
<organism evidence="15 16">
    <name type="scientific">Salinivibrio kushneri</name>
    <dbReference type="NCBI Taxonomy" id="1908198"/>
    <lineage>
        <taxon>Bacteria</taxon>
        <taxon>Pseudomonadati</taxon>
        <taxon>Pseudomonadota</taxon>
        <taxon>Gammaproteobacteria</taxon>
        <taxon>Vibrionales</taxon>
        <taxon>Vibrionaceae</taxon>
        <taxon>Salinivibrio</taxon>
    </lineage>
</organism>
<dbReference type="FunFam" id="3.40.50.10490:FF:000014">
    <property type="entry name" value="N-acetylmuramic acid 6-phosphate etherase"/>
    <property type="match status" value="1"/>
</dbReference>
<evidence type="ECO:0000256" key="12">
    <source>
        <dbReference type="ARBA" id="ARBA00084049"/>
    </source>
</evidence>
<evidence type="ECO:0000259" key="14">
    <source>
        <dbReference type="PROSITE" id="PS51464"/>
    </source>
</evidence>
<dbReference type="GO" id="GO:0097175">
    <property type="term" value="P:1,6-anhydro-N-acetyl-beta-muramic acid catabolic process"/>
    <property type="evidence" value="ECO:0007669"/>
    <property type="project" value="UniProtKB-UniRule"/>
</dbReference>
<evidence type="ECO:0000256" key="11">
    <source>
        <dbReference type="ARBA" id="ARBA00077905"/>
    </source>
</evidence>